<feature type="repeat" description="ANK" evidence="3">
    <location>
        <begin position="45"/>
        <end position="77"/>
    </location>
</feature>
<dbReference type="InterPro" id="IPR002110">
    <property type="entry name" value="Ankyrin_rpt"/>
</dbReference>
<dbReference type="Gene3D" id="1.25.40.20">
    <property type="entry name" value="Ankyrin repeat-containing domain"/>
    <property type="match status" value="5"/>
</dbReference>
<evidence type="ECO:0000259" key="7">
    <source>
        <dbReference type="Pfam" id="PF24883"/>
    </source>
</evidence>
<evidence type="ECO:0000256" key="1">
    <source>
        <dbReference type="ARBA" id="ARBA00022737"/>
    </source>
</evidence>
<dbReference type="PANTHER" id="PTHR24198">
    <property type="entry name" value="ANKYRIN REPEAT AND PROTEIN KINASE DOMAIN-CONTAINING PROTEIN"/>
    <property type="match status" value="1"/>
</dbReference>
<dbReference type="InterPro" id="IPR056884">
    <property type="entry name" value="NPHP3-like_N"/>
</dbReference>
<feature type="repeat" description="ANK" evidence="3">
    <location>
        <begin position="906"/>
        <end position="939"/>
    </location>
</feature>
<comment type="caution">
    <text evidence="8">The sequence shown here is derived from an EMBL/GenBank/DDBJ whole genome shotgun (WGS) entry which is preliminary data.</text>
</comment>
<dbReference type="InterPro" id="IPR036770">
    <property type="entry name" value="Ankyrin_rpt-contain_sf"/>
</dbReference>
<feature type="repeat" description="ANK" evidence="3">
    <location>
        <begin position="813"/>
        <end position="845"/>
    </location>
</feature>
<keyword evidence="9" id="KW-1185">Reference proteome</keyword>
<sequence length="979" mass="107500">MPGVDATAHSSGGDNLLSLAAKNGAFTLFKFSLSLGLDPMAQDTLGRTPLSWAAHGGHDKLVEELLAMAADADIRDREGRWTPLVYAIEYNSPAVGLLLENGANVNTRDWKGRTPLNHFASSYARDGENIISLLLEHNADVDAADNDGRTPLFHAVIRDSTAPIVKPLGAAASIIAVLQLSEKVVQYIKSAKGAKQQRTAFRDELRACEAILRELKDEADDSEEGQAWTATIETLEGPEAPLGRLYAALSGVEARLQPRDGVRGVLSNLQWPFSEKEVKEIFKAIEREKTLLQLALANDSRKLLQEIKRTSTQNKNYAKRQIDVLNRRQAGTGQWLLEHSKFQRWLENERETLFCPGIPGAGKITLTSIVIEDLLGRCKEDKTIGLAFIYCDFRRHDEQTPYALLMSLLRQLAQDRGRSNTRPTYDEVKTVLDATTRSYSRVFIVVDALDELPPVGGQRHQFLTEVLTFRAKCGANLFATTRFIPDITEAFDNSTVLEIQASEHDVRTFLTANISHLPSFVQRRPDIQEEVVGAIVSAVDGMFLLARLHLESLFGKRNIRALRAALATLPTGCEAYDSAYDEAMKRIEGQVQDQVELAKQVLSWLTRATRLLSITELQHALSVDEDDTFLDLDNLPDVADIVSCCAGLVTVDEGSGVVRLVHYTTQEYFVLDYGMRFLLETGKVDPNAKDRGGQTPLILAAEAGHEAVVKLLLETGLVEVDVANNSGYTPLSFAAMNGHEAIVKQLLAIGNVNANAVAAEPAQFFRQVVDRTPLSLAVEACQEPMVQMLLDREADANSVDNQGRTPLWQDAALGFGSLTLAAQNGYLPTVRLLLSKGLDASVRDNGGATPLMWAAREGHKDVLQEFLNYGVDADARDQDGHLIFVDNSITKLLLKSNAEVDSKDNKGRTPLSYAVEEWGNASVVRILLANNANVHSKDDEGRSISSRTHPRIKSPQNLEAPMSSFPLGGSVPNAREDAT</sequence>
<evidence type="ECO:0000256" key="5">
    <source>
        <dbReference type="SAM" id="MobiDB-lite"/>
    </source>
</evidence>
<keyword evidence="2 3" id="KW-0040">ANK repeat</keyword>
<evidence type="ECO:0008006" key="10">
    <source>
        <dbReference type="Google" id="ProtNLM"/>
    </source>
</evidence>
<feature type="coiled-coil region" evidence="4">
    <location>
        <begin position="198"/>
        <end position="225"/>
    </location>
</feature>
<dbReference type="Gene3D" id="3.40.50.300">
    <property type="entry name" value="P-loop containing nucleotide triphosphate hydrolases"/>
    <property type="match status" value="1"/>
</dbReference>
<name>A0A9P1H0J8_9PEZI</name>
<dbReference type="PRINTS" id="PR01415">
    <property type="entry name" value="ANKYRIN"/>
</dbReference>
<proteinExistence type="predicted"/>
<dbReference type="SUPFAM" id="SSF52540">
    <property type="entry name" value="P-loop containing nucleoside triphosphate hydrolases"/>
    <property type="match status" value="1"/>
</dbReference>
<gene>
    <name evidence="8" type="ORF">PPNO1_LOCUS2979</name>
</gene>
<feature type="repeat" description="ANK" evidence="3">
    <location>
        <begin position="769"/>
        <end position="801"/>
    </location>
</feature>
<feature type="repeat" description="ANK" evidence="3">
    <location>
        <begin position="692"/>
        <end position="716"/>
    </location>
</feature>
<evidence type="ECO:0000313" key="8">
    <source>
        <dbReference type="EMBL" id="CAI4213229.1"/>
    </source>
</evidence>
<feature type="domain" description="GPI inositol-deacylase winged helix" evidence="6">
    <location>
        <begin position="596"/>
        <end position="672"/>
    </location>
</feature>
<dbReference type="InterPro" id="IPR054471">
    <property type="entry name" value="GPIID_WHD"/>
</dbReference>
<dbReference type="Pfam" id="PF22939">
    <property type="entry name" value="WHD_GPIID"/>
    <property type="match status" value="1"/>
</dbReference>
<dbReference type="PROSITE" id="PS50297">
    <property type="entry name" value="ANK_REP_REGION"/>
    <property type="match status" value="7"/>
</dbReference>
<accession>A0A9P1H0J8</accession>
<evidence type="ECO:0000256" key="4">
    <source>
        <dbReference type="SAM" id="Coils"/>
    </source>
</evidence>
<dbReference type="OrthoDB" id="1577640at2759"/>
<feature type="domain" description="Nephrocystin 3-like N-terminal" evidence="7">
    <location>
        <begin position="331"/>
        <end position="482"/>
    </location>
</feature>
<dbReference type="SUPFAM" id="SSF48403">
    <property type="entry name" value="Ankyrin repeat"/>
    <property type="match status" value="2"/>
</dbReference>
<evidence type="ECO:0000256" key="3">
    <source>
        <dbReference type="PROSITE-ProRule" id="PRU00023"/>
    </source>
</evidence>
<dbReference type="Proteomes" id="UP000838763">
    <property type="component" value="Unassembled WGS sequence"/>
</dbReference>
<feature type="region of interest" description="Disordered" evidence="5">
    <location>
        <begin position="936"/>
        <end position="979"/>
    </location>
</feature>
<evidence type="ECO:0000259" key="6">
    <source>
        <dbReference type="Pfam" id="PF22939"/>
    </source>
</evidence>
<dbReference type="AlphaFoldDB" id="A0A9P1H0J8"/>
<feature type="repeat" description="ANK" evidence="3">
    <location>
        <begin position="726"/>
        <end position="750"/>
    </location>
</feature>
<dbReference type="PANTHER" id="PTHR24198:SF165">
    <property type="entry name" value="ANKYRIN REPEAT-CONTAINING PROTEIN-RELATED"/>
    <property type="match status" value="1"/>
</dbReference>
<dbReference type="PROSITE" id="PS50088">
    <property type="entry name" value="ANK_REPEAT"/>
    <property type="match status" value="8"/>
</dbReference>
<feature type="repeat" description="ANK" evidence="3">
    <location>
        <begin position="111"/>
        <end position="146"/>
    </location>
</feature>
<reference evidence="8" key="1">
    <citation type="submission" date="2022-11" db="EMBL/GenBank/DDBJ databases">
        <authorList>
            <person name="Scott C."/>
            <person name="Bruce N."/>
        </authorList>
    </citation>
    <scope>NUCLEOTIDE SEQUENCE</scope>
</reference>
<dbReference type="Pfam" id="PF00023">
    <property type="entry name" value="Ank"/>
    <property type="match status" value="2"/>
</dbReference>
<evidence type="ECO:0000256" key="2">
    <source>
        <dbReference type="ARBA" id="ARBA00023043"/>
    </source>
</evidence>
<dbReference type="GO" id="GO:0005737">
    <property type="term" value="C:cytoplasm"/>
    <property type="evidence" value="ECO:0007669"/>
    <property type="project" value="TreeGrafter"/>
</dbReference>
<dbReference type="SMART" id="SM00248">
    <property type="entry name" value="ANK"/>
    <property type="match status" value="12"/>
</dbReference>
<dbReference type="Pfam" id="PF24883">
    <property type="entry name" value="NPHP3_N"/>
    <property type="match status" value="1"/>
</dbReference>
<keyword evidence="1" id="KW-0677">Repeat</keyword>
<dbReference type="InterPro" id="IPR027417">
    <property type="entry name" value="P-loop_NTPase"/>
</dbReference>
<keyword evidence="4" id="KW-0175">Coiled coil</keyword>
<dbReference type="EMBL" id="CALLCH030000007">
    <property type="protein sequence ID" value="CAI4213229.1"/>
    <property type="molecule type" value="Genomic_DNA"/>
</dbReference>
<organism evidence="8 9">
    <name type="scientific">Parascedosporium putredinis</name>
    <dbReference type="NCBI Taxonomy" id="1442378"/>
    <lineage>
        <taxon>Eukaryota</taxon>
        <taxon>Fungi</taxon>
        <taxon>Dikarya</taxon>
        <taxon>Ascomycota</taxon>
        <taxon>Pezizomycotina</taxon>
        <taxon>Sordariomycetes</taxon>
        <taxon>Hypocreomycetidae</taxon>
        <taxon>Microascales</taxon>
        <taxon>Microascaceae</taxon>
        <taxon>Parascedosporium</taxon>
    </lineage>
</organism>
<protein>
    <recommendedName>
        <fullName evidence="10">Ankyrin</fullName>
    </recommendedName>
</protein>
<evidence type="ECO:0000313" key="9">
    <source>
        <dbReference type="Proteomes" id="UP000838763"/>
    </source>
</evidence>
<feature type="repeat" description="ANK" evidence="3">
    <location>
        <begin position="846"/>
        <end position="878"/>
    </location>
</feature>
<dbReference type="Pfam" id="PF12796">
    <property type="entry name" value="Ank_2"/>
    <property type="match status" value="4"/>
</dbReference>